<dbReference type="AlphaFoldDB" id="A0A0G0Y8F4"/>
<proteinExistence type="inferred from homology"/>
<dbReference type="GO" id="GO:0005840">
    <property type="term" value="C:ribosome"/>
    <property type="evidence" value="ECO:0007669"/>
    <property type="project" value="UniProtKB-KW"/>
</dbReference>
<evidence type="ECO:0000256" key="1">
    <source>
        <dbReference type="ARBA" id="ARBA00006640"/>
    </source>
</evidence>
<dbReference type="Proteomes" id="UP000034160">
    <property type="component" value="Unassembled WGS sequence"/>
</dbReference>
<keyword evidence="2" id="KW-0689">Ribosomal protein</keyword>
<dbReference type="NCBIfam" id="TIGR00030">
    <property type="entry name" value="S21p"/>
    <property type="match status" value="1"/>
</dbReference>
<reference evidence="5 6" key="1">
    <citation type="journal article" date="2015" name="Nature">
        <title>rRNA introns, odd ribosomes, and small enigmatic genomes across a large radiation of phyla.</title>
        <authorList>
            <person name="Brown C.T."/>
            <person name="Hug L.A."/>
            <person name="Thomas B.C."/>
            <person name="Sharon I."/>
            <person name="Castelle C.J."/>
            <person name="Singh A."/>
            <person name="Wilkins M.J."/>
            <person name="Williams K.H."/>
            <person name="Banfield J.F."/>
        </authorList>
    </citation>
    <scope>NUCLEOTIDE SEQUENCE [LARGE SCALE GENOMIC DNA]</scope>
</reference>
<evidence type="ECO:0000256" key="4">
    <source>
        <dbReference type="ARBA" id="ARBA00035135"/>
    </source>
</evidence>
<evidence type="ECO:0000256" key="3">
    <source>
        <dbReference type="ARBA" id="ARBA00023274"/>
    </source>
</evidence>
<sequence>MPTVVRKKPGQTDDKLISDFRKKVIDDEILIELKKREFYKKPSLIRQEQAKERRANRFIKRRSY</sequence>
<evidence type="ECO:0000256" key="2">
    <source>
        <dbReference type="ARBA" id="ARBA00022980"/>
    </source>
</evidence>
<dbReference type="InterPro" id="IPR001911">
    <property type="entry name" value="Ribosomal_bS21"/>
</dbReference>
<dbReference type="GO" id="GO:1990904">
    <property type="term" value="C:ribonucleoprotein complex"/>
    <property type="evidence" value="ECO:0007669"/>
    <property type="project" value="UniProtKB-KW"/>
</dbReference>
<organism evidence="5 6">
    <name type="scientific">Candidatus Amesbacteria bacterium GW2011_GWA2_42_12</name>
    <dbReference type="NCBI Taxonomy" id="1618356"/>
    <lineage>
        <taxon>Bacteria</taxon>
        <taxon>Candidatus Amesiibacteriota</taxon>
    </lineage>
</organism>
<dbReference type="InterPro" id="IPR038380">
    <property type="entry name" value="Ribosomal_bS21_sf"/>
</dbReference>
<protein>
    <recommendedName>
        <fullName evidence="4">Small ribosomal subunit protein bS21</fullName>
    </recommendedName>
</protein>
<dbReference type="Gene3D" id="1.20.5.1150">
    <property type="entry name" value="Ribosomal protein S8"/>
    <property type="match status" value="1"/>
</dbReference>
<evidence type="ECO:0000313" key="5">
    <source>
        <dbReference type="EMBL" id="KKS33032.1"/>
    </source>
</evidence>
<dbReference type="STRING" id="1618356.UU93_C0003G0040"/>
<dbReference type="GO" id="GO:0006412">
    <property type="term" value="P:translation"/>
    <property type="evidence" value="ECO:0007669"/>
    <property type="project" value="InterPro"/>
</dbReference>
<keyword evidence="3" id="KW-0687">Ribonucleoprotein</keyword>
<evidence type="ECO:0000313" key="6">
    <source>
        <dbReference type="Proteomes" id="UP000034160"/>
    </source>
</evidence>
<dbReference type="Pfam" id="PF01165">
    <property type="entry name" value="Ribosomal_S21"/>
    <property type="match status" value="1"/>
</dbReference>
<accession>A0A0G0Y8F4</accession>
<comment type="caution">
    <text evidence="5">The sequence shown here is derived from an EMBL/GenBank/DDBJ whole genome shotgun (WGS) entry which is preliminary data.</text>
</comment>
<comment type="similarity">
    <text evidence="1">Belongs to the bacterial ribosomal protein bS21 family.</text>
</comment>
<dbReference type="GO" id="GO:0003735">
    <property type="term" value="F:structural constituent of ribosome"/>
    <property type="evidence" value="ECO:0007669"/>
    <property type="project" value="InterPro"/>
</dbReference>
<name>A0A0G0Y8F4_9BACT</name>
<dbReference type="EMBL" id="LCCN01000003">
    <property type="protein sequence ID" value="KKS33032.1"/>
    <property type="molecule type" value="Genomic_DNA"/>
</dbReference>
<gene>
    <name evidence="5" type="ORF">UU93_C0003G0040</name>
</gene>